<feature type="compositionally biased region" description="Basic residues" evidence="5">
    <location>
        <begin position="28"/>
        <end position="37"/>
    </location>
</feature>
<protein>
    <recommendedName>
        <fullName evidence="6">RING-type domain-containing protein</fullName>
    </recommendedName>
</protein>
<dbReference type="Pfam" id="PF13923">
    <property type="entry name" value="zf-C3HC4_2"/>
    <property type="match status" value="1"/>
</dbReference>
<dbReference type="GO" id="GO:0008270">
    <property type="term" value="F:zinc ion binding"/>
    <property type="evidence" value="ECO:0007669"/>
    <property type="project" value="UniProtKB-KW"/>
</dbReference>
<dbReference type="AlphaFoldDB" id="A0AAD9K5Q7"/>
<sequence>MVYTTPEKKVDTMSEKKDICQFSFKKRTKKVNPRKRNASSGEASSSEDETTVIKKEKKKRLNNPLIQGTSKIKGILEKVDYSSSDDDTFVGVKYKSTKSGKREGPDDMGATFTYNLDTEHDKDAQAICQRAIDINKELKGKEDDKIYRGINNYVQFIEKKDTAAGNAASGMVSNFYCICDLLNFLIDTIRIYLSKYEISSDEDELPFKCFICRDTFKSPVVTKCHHYFCESCALKNYKKSKRCFVCGKQTNGVFNPAKELIKKMAQNEEAARTSDLPPDSDEEGEIH</sequence>
<feature type="compositionally biased region" description="Acidic residues" evidence="5">
    <location>
        <begin position="278"/>
        <end position="287"/>
    </location>
</feature>
<evidence type="ECO:0000256" key="4">
    <source>
        <dbReference type="PROSITE-ProRule" id="PRU00175"/>
    </source>
</evidence>
<proteinExistence type="predicted"/>
<evidence type="ECO:0000256" key="5">
    <source>
        <dbReference type="SAM" id="MobiDB-lite"/>
    </source>
</evidence>
<comment type="caution">
    <text evidence="7">The sequence shown here is derived from an EMBL/GenBank/DDBJ whole genome shotgun (WGS) entry which is preliminary data.</text>
</comment>
<dbReference type="PROSITE" id="PS00518">
    <property type="entry name" value="ZF_RING_1"/>
    <property type="match status" value="1"/>
</dbReference>
<dbReference type="InterPro" id="IPR017907">
    <property type="entry name" value="Znf_RING_CS"/>
</dbReference>
<evidence type="ECO:0000259" key="6">
    <source>
        <dbReference type="PROSITE" id="PS50089"/>
    </source>
</evidence>
<dbReference type="InterPro" id="IPR001841">
    <property type="entry name" value="Znf_RING"/>
</dbReference>
<feature type="region of interest" description="Disordered" evidence="5">
    <location>
        <begin position="28"/>
        <end position="60"/>
    </location>
</feature>
<keyword evidence="8" id="KW-1185">Reference proteome</keyword>
<name>A0AAD9K5Q7_9ANNE</name>
<keyword evidence="3" id="KW-0862">Zinc</keyword>
<feature type="region of interest" description="Disordered" evidence="5">
    <location>
        <begin position="266"/>
        <end position="287"/>
    </location>
</feature>
<dbReference type="FunFam" id="3.30.40.10:FF:000045">
    <property type="entry name" value="RING finger protein 113A"/>
    <property type="match status" value="1"/>
</dbReference>
<dbReference type="SMART" id="SM00184">
    <property type="entry name" value="RING"/>
    <property type="match status" value="1"/>
</dbReference>
<gene>
    <name evidence="7" type="ORF">LSH36_52g02022</name>
</gene>
<reference evidence="7" key="1">
    <citation type="journal article" date="2023" name="Mol. Biol. Evol.">
        <title>Third-Generation Sequencing Reveals the Adaptive Role of the Epigenome in Three Deep-Sea Polychaetes.</title>
        <authorList>
            <person name="Perez M."/>
            <person name="Aroh O."/>
            <person name="Sun Y."/>
            <person name="Lan Y."/>
            <person name="Juniper S.K."/>
            <person name="Young C.R."/>
            <person name="Angers B."/>
            <person name="Qian P.Y."/>
        </authorList>
    </citation>
    <scope>NUCLEOTIDE SEQUENCE</scope>
    <source>
        <strain evidence="7">P08H-3</strain>
    </source>
</reference>
<dbReference type="Proteomes" id="UP001208570">
    <property type="component" value="Unassembled WGS sequence"/>
</dbReference>
<accession>A0AAD9K5Q7</accession>
<dbReference type="GO" id="GO:0005684">
    <property type="term" value="C:U2-type spliceosomal complex"/>
    <property type="evidence" value="ECO:0007669"/>
    <property type="project" value="TreeGrafter"/>
</dbReference>
<dbReference type="CDD" id="cd16539">
    <property type="entry name" value="RING-HC_RNF113A_B"/>
    <property type="match status" value="1"/>
</dbReference>
<dbReference type="GO" id="GO:0034247">
    <property type="term" value="P:snoRNA splicing"/>
    <property type="evidence" value="ECO:0007669"/>
    <property type="project" value="TreeGrafter"/>
</dbReference>
<organism evidence="7 8">
    <name type="scientific">Paralvinella palmiformis</name>
    <dbReference type="NCBI Taxonomy" id="53620"/>
    <lineage>
        <taxon>Eukaryota</taxon>
        <taxon>Metazoa</taxon>
        <taxon>Spiralia</taxon>
        <taxon>Lophotrochozoa</taxon>
        <taxon>Annelida</taxon>
        <taxon>Polychaeta</taxon>
        <taxon>Sedentaria</taxon>
        <taxon>Canalipalpata</taxon>
        <taxon>Terebellida</taxon>
        <taxon>Terebelliformia</taxon>
        <taxon>Alvinellidae</taxon>
        <taxon>Paralvinella</taxon>
    </lineage>
</organism>
<dbReference type="PANTHER" id="PTHR12930">
    <property type="entry name" value="ZINC FINGER PROTEIN 183"/>
    <property type="match status" value="1"/>
</dbReference>
<feature type="domain" description="RING-type" evidence="6">
    <location>
        <begin position="209"/>
        <end position="246"/>
    </location>
</feature>
<keyword evidence="1" id="KW-0479">Metal-binding</keyword>
<keyword evidence="2 4" id="KW-0863">Zinc-finger</keyword>
<dbReference type="EMBL" id="JAODUP010000052">
    <property type="protein sequence ID" value="KAK2165284.1"/>
    <property type="molecule type" value="Genomic_DNA"/>
</dbReference>
<dbReference type="InterPro" id="IPR013083">
    <property type="entry name" value="Znf_RING/FYVE/PHD"/>
</dbReference>
<evidence type="ECO:0000256" key="3">
    <source>
        <dbReference type="ARBA" id="ARBA00022833"/>
    </source>
</evidence>
<dbReference type="InterPro" id="IPR039971">
    <property type="entry name" value="CWC24-like"/>
</dbReference>
<evidence type="ECO:0000313" key="8">
    <source>
        <dbReference type="Proteomes" id="UP001208570"/>
    </source>
</evidence>
<dbReference type="PROSITE" id="PS50089">
    <property type="entry name" value="ZF_RING_2"/>
    <property type="match status" value="1"/>
</dbReference>
<dbReference type="Gene3D" id="3.30.40.10">
    <property type="entry name" value="Zinc/RING finger domain, C3HC4 (zinc finger)"/>
    <property type="match status" value="1"/>
</dbReference>
<evidence type="ECO:0000256" key="1">
    <source>
        <dbReference type="ARBA" id="ARBA00022723"/>
    </source>
</evidence>
<dbReference type="SUPFAM" id="SSF57850">
    <property type="entry name" value="RING/U-box"/>
    <property type="match status" value="1"/>
</dbReference>
<evidence type="ECO:0000256" key="2">
    <source>
        <dbReference type="ARBA" id="ARBA00022771"/>
    </source>
</evidence>
<evidence type="ECO:0000313" key="7">
    <source>
        <dbReference type="EMBL" id="KAK2165284.1"/>
    </source>
</evidence>
<dbReference type="PANTHER" id="PTHR12930:SF0">
    <property type="entry name" value="RING FINGER PROTEIN 113B"/>
    <property type="match status" value="1"/>
</dbReference>